<protein>
    <submittedName>
        <fullName evidence="2">Uncharacterized protein</fullName>
    </submittedName>
</protein>
<dbReference type="AlphaFoldDB" id="A0A8D5U6K6"/>
<proteinExistence type="predicted"/>
<keyword evidence="1" id="KW-1133">Transmembrane helix</keyword>
<dbReference type="EMBL" id="AP024597">
    <property type="protein sequence ID" value="BCU70010.1"/>
    <property type="molecule type" value="Genomic_DNA"/>
</dbReference>
<evidence type="ECO:0000313" key="2">
    <source>
        <dbReference type="EMBL" id="BCU70010.1"/>
    </source>
</evidence>
<dbReference type="RefSeq" id="WP_221290182.1">
    <property type="nucleotide sequence ID" value="NZ_AP024597.1"/>
</dbReference>
<keyword evidence="1" id="KW-0472">Membrane</keyword>
<evidence type="ECO:0000256" key="1">
    <source>
        <dbReference type="SAM" id="Phobius"/>
    </source>
</evidence>
<keyword evidence="1" id="KW-0812">Transmembrane</keyword>
<accession>A0A8D5U6K6</accession>
<evidence type="ECO:0000313" key="3">
    <source>
        <dbReference type="Proteomes" id="UP000825123"/>
    </source>
</evidence>
<dbReference type="GeneID" id="66163035"/>
<gene>
    <name evidence="2" type="ORF">KN1_13070</name>
</gene>
<organism evidence="2 3">
    <name type="scientific">Stygiolobus caldivivus</name>
    <dbReference type="NCBI Taxonomy" id="2824673"/>
    <lineage>
        <taxon>Archaea</taxon>
        <taxon>Thermoproteota</taxon>
        <taxon>Thermoprotei</taxon>
        <taxon>Sulfolobales</taxon>
        <taxon>Sulfolobaceae</taxon>
        <taxon>Stygiolobus</taxon>
    </lineage>
</organism>
<dbReference type="Proteomes" id="UP000825123">
    <property type="component" value="Chromosome"/>
</dbReference>
<sequence>MIGITYGKKSIASVNLQPYTAEVFKLSNLSLLKFNSSIEINETGISEVRGANNISFLWISNGELPVVGLPPGKYNITNTKITETVVVQNVTNTYPQPVYTGGEIAPGGIGEIAPPPPNTEQPNYIPVILLIVLMVCLVIVLVMMRKRK</sequence>
<feature type="transmembrane region" description="Helical" evidence="1">
    <location>
        <begin position="124"/>
        <end position="144"/>
    </location>
</feature>
<name>A0A8D5U6K6_9CREN</name>
<keyword evidence="3" id="KW-1185">Reference proteome</keyword>
<dbReference type="KEGG" id="csty:KN1_13070"/>
<reference evidence="2 3" key="1">
    <citation type="submission" date="2021-04" db="EMBL/GenBank/DDBJ databases">
        <title>Complete genome sequence of Stygiolobus sp. KN-1.</title>
        <authorList>
            <person name="Nakamura K."/>
            <person name="Sakai H."/>
            <person name="Kurosawa N."/>
        </authorList>
    </citation>
    <scope>NUCLEOTIDE SEQUENCE [LARGE SCALE GENOMIC DNA]</scope>
    <source>
        <strain evidence="2 3">KN-1</strain>
    </source>
</reference>